<evidence type="ECO:0000259" key="2">
    <source>
        <dbReference type="PROSITE" id="PS50858"/>
    </source>
</evidence>
<evidence type="ECO:0000256" key="1">
    <source>
        <dbReference type="SAM" id="MobiDB-lite"/>
    </source>
</evidence>
<feature type="domain" description="BSD" evidence="2">
    <location>
        <begin position="355"/>
        <end position="384"/>
    </location>
</feature>
<dbReference type="GO" id="GO:0005737">
    <property type="term" value="C:cytoplasm"/>
    <property type="evidence" value="ECO:0007669"/>
    <property type="project" value="TreeGrafter"/>
</dbReference>
<feature type="region of interest" description="Disordered" evidence="1">
    <location>
        <begin position="1"/>
        <end position="30"/>
    </location>
</feature>
<dbReference type="Proteomes" id="UP000054538">
    <property type="component" value="Unassembled WGS sequence"/>
</dbReference>
<dbReference type="AlphaFoldDB" id="A0A0D0E6J8"/>
<reference evidence="3 4" key="1">
    <citation type="submission" date="2014-04" db="EMBL/GenBank/DDBJ databases">
        <authorList>
            <consortium name="DOE Joint Genome Institute"/>
            <person name="Kuo A."/>
            <person name="Kohler A."/>
            <person name="Jargeat P."/>
            <person name="Nagy L.G."/>
            <person name="Floudas D."/>
            <person name="Copeland A."/>
            <person name="Barry K.W."/>
            <person name="Cichocki N."/>
            <person name="Veneault-Fourrey C."/>
            <person name="LaButti K."/>
            <person name="Lindquist E.A."/>
            <person name="Lipzen A."/>
            <person name="Lundell T."/>
            <person name="Morin E."/>
            <person name="Murat C."/>
            <person name="Sun H."/>
            <person name="Tunlid A."/>
            <person name="Henrissat B."/>
            <person name="Grigoriev I.V."/>
            <person name="Hibbett D.S."/>
            <person name="Martin F."/>
            <person name="Nordberg H.P."/>
            <person name="Cantor M.N."/>
            <person name="Hua S.X."/>
        </authorList>
    </citation>
    <scope>NUCLEOTIDE SEQUENCE [LARGE SCALE GENOMIC DNA]</scope>
    <source>
        <strain evidence="3 4">Ve08.2h10</strain>
    </source>
</reference>
<dbReference type="InterPro" id="IPR051494">
    <property type="entry name" value="BSD_domain-containing"/>
</dbReference>
<feature type="compositionally biased region" description="Polar residues" evidence="1">
    <location>
        <begin position="83"/>
        <end position="95"/>
    </location>
</feature>
<evidence type="ECO:0000313" key="3">
    <source>
        <dbReference type="EMBL" id="KIK97134.1"/>
    </source>
</evidence>
<feature type="region of interest" description="Disordered" evidence="1">
    <location>
        <begin position="394"/>
        <end position="509"/>
    </location>
</feature>
<feature type="compositionally biased region" description="Low complexity" evidence="1">
    <location>
        <begin position="484"/>
        <end position="494"/>
    </location>
</feature>
<dbReference type="HOGENOM" id="CLU_039658_0_0_1"/>
<feature type="region of interest" description="Disordered" evidence="1">
    <location>
        <begin position="250"/>
        <end position="285"/>
    </location>
</feature>
<feature type="compositionally biased region" description="Polar residues" evidence="1">
    <location>
        <begin position="126"/>
        <end position="143"/>
    </location>
</feature>
<protein>
    <recommendedName>
        <fullName evidence="2">BSD domain-containing protein</fullName>
    </recommendedName>
</protein>
<dbReference type="InterPro" id="IPR005607">
    <property type="entry name" value="BSD_dom"/>
</dbReference>
<feature type="compositionally biased region" description="Acidic residues" evidence="1">
    <location>
        <begin position="399"/>
        <end position="413"/>
    </location>
</feature>
<keyword evidence="4" id="KW-1185">Reference proteome</keyword>
<accession>A0A0D0E6J8</accession>
<dbReference type="PANTHER" id="PTHR16019:SF5">
    <property type="entry name" value="BSD DOMAIN-CONTAINING PROTEIN 1"/>
    <property type="match status" value="1"/>
</dbReference>
<dbReference type="InParanoid" id="A0A0D0E6J8"/>
<dbReference type="EMBL" id="KN824951">
    <property type="protein sequence ID" value="KIK97134.1"/>
    <property type="molecule type" value="Genomic_DNA"/>
</dbReference>
<name>A0A0D0E6J8_9AGAM</name>
<proteinExistence type="predicted"/>
<dbReference type="SUPFAM" id="SSF140383">
    <property type="entry name" value="BSD domain-like"/>
    <property type="match status" value="1"/>
</dbReference>
<dbReference type="PROSITE" id="PS50858">
    <property type="entry name" value="BSD"/>
    <property type="match status" value="1"/>
</dbReference>
<dbReference type="PANTHER" id="PTHR16019">
    <property type="entry name" value="SYNAPSE-ASSOCIATED PROTEIN"/>
    <property type="match status" value="1"/>
</dbReference>
<dbReference type="Gene3D" id="1.10.3970.10">
    <property type="entry name" value="BSD domain"/>
    <property type="match status" value="1"/>
</dbReference>
<organism evidence="3 4">
    <name type="scientific">Paxillus rubicundulus Ve08.2h10</name>
    <dbReference type="NCBI Taxonomy" id="930991"/>
    <lineage>
        <taxon>Eukaryota</taxon>
        <taxon>Fungi</taxon>
        <taxon>Dikarya</taxon>
        <taxon>Basidiomycota</taxon>
        <taxon>Agaricomycotina</taxon>
        <taxon>Agaricomycetes</taxon>
        <taxon>Agaricomycetidae</taxon>
        <taxon>Boletales</taxon>
        <taxon>Paxilineae</taxon>
        <taxon>Paxillaceae</taxon>
        <taxon>Paxillus</taxon>
    </lineage>
</organism>
<dbReference type="STRING" id="930991.A0A0D0E6J8"/>
<dbReference type="OrthoDB" id="73788at2759"/>
<dbReference type="InterPro" id="IPR035925">
    <property type="entry name" value="BSD_dom_sf"/>
</dbReference>
<sequence>MNFLDTYGIVGTGTSPPATERQPEQSLDEEVTQVIGQLGRFWGGFRKQSEAALATARRDFGQVVTQAQRELGKLANADASLAAGSSTTEGETSPASDHEDESDAGKSAETPTTETERSESAEHGASTDTSTPALATSTTQSLFSRLQSSLPPNVVSAVQAQLPDSLKNPQNIDLSHLRTTLSSEFQRVQGVTRAQAEEYVHKSEAMLREAMKEAGEVLREAVKVIPPEADSAGTSGFVWDGSNVWMLPGLAADADGGRSSGSSSKGKGKESDSGPSSRRQLEDSRRAVATRAESLLKQLRSNAEIIKLDPAIDTSNEAYLAWAEASEASGEGFGTQVWSERVAEALSDPLDGTALQSTLDTLVPSHMPEEVFWVRYFFRVHQIEAEETRRKALLQGTTENEDDFSWEDDEDESATTSGAKDAAARSLASSQRTLAPPRRTSVADVQSLPSSHAQSPAVSRRESEDSYDVVSGNVSNAGDAQGLVEQTQAQAQEVENGKDSEDSEDSDWE</sequence>
<evidence type="ECO:0000313" key="4">
    <source>
        <dbReference type="Proteomes" id="UP000054538"/>
    </source>
</evidence>
<feature type="region of interest" description="Disordered" evidence="1">
    <location>
        <begin position="78"/>
        <end position="143"/>
    </location>
</feature>
<feature type="compositionally biased region" description="Polar residues" evidence="1">
    <location>
        <begin position="443"/>
        <end position="457"/>
    </location>
</feature>
<reference evidence="4" key="2">
    <citation type="submission" date="2015-01" db="EMBL/GenBank/DDBJ databases">
        <title>Evolutionary Origins and Diversification of the Mycorrhizal Mutualists.</title>
        <authorList>
            <consortium name="DOE Joint Genome Institute"/>
            <consortium name="Mycorrhizal Genomics Consortium"/>
            <person name="Kohler A."/>
            <person name="Kuo A."/>
            <person name="Nagy L.G."/>
            <person name="Floudas D."/>
            <person name="Copeland A."/>
            <person name="Barry K.W."/>
            <person name="Cichocki N."/>
            <person name="Veneault-Fourrey C."/>
            <person name="LaButti K."/>
            <person name="Lindquist E.A."/>
            <person name="Lipzen A."/>
            <person name="Lundell T."/>
            <person name="Morin E."/>
            <person name="Murat C."/>
            <person name="Riley R."/>
            <person name="Ohm R."/>
            <person name="Sun H."/>
            <person name="Tunlid A."/>
            <person name="Henrissat B."/>
            <person name="Grigoriev I.V."/>
            <person name="Hibbett D.S."/>
            <person name="Martin F."/>
        </authorList>
    </citation>
    <scope>NUCLEOTIDE SEQUENCE [LARGE SCALE GENOMIC DNA]</scope>
    <source>
        <strain evidence="4">Ve08.2h10</strain>
    </source>
</reference>
<gene>
    <name evidence="3" type="ORF">PAXRUDRAFT_825264</name>
</gene>
<dbReference type="Pfam" id="PF03909">
    <property type="entry name" value="BSD"/>
    <property type="match status" value="1"/>
</dbReference>